<feature type="compositionally biased region" description="Low complexity" evidence="1">
    <location>
        <begin position="1"/>
        <end position="17"/>
    </location>
</feature>
<evidence type="ECO:0000313" key="3">
    <source>
        <dbReference type="Proteomes" id="UP001153269"/>
    </source>
</evidence>
<dbReference type="AlphaFoldDB" id="A0A9N7VX63"/>
<feature type="region of interest" description="Disordered" evidence="1">
    <location>
        <begin position="1"/>
        <end position="24"/>
    </location>
</feature>
<proteinExistence type="predicted"/>
<dbReference type="Proteomes" id="UP001153269">
    <property type="component" value="Unassembled WGS sequence"/>
</dbReference>
<comment type="caution">
    <text evidence="2">The sequence shown here is derived from an EMBL/GenBank/DDBJ whole genome shotgun (WGS) entry which is preliminary data.</text>
</comment>
<accession>A0A9N7VX63</accession>
<reference evidence="2" key="1">
    <citation type="submission" date="2020-03" db="EMBL/GenBank/DDBJ databases">
        <authorList>
            <person name="Weist P."/>
        </authorList>
    </citation>
    <scope>NUCLEOTIDE SEQUENCE</scope>
</reference>
<evidence type="ECO:0000256" key="1">
    <source>
        <dbReference type="SAM" id="MobiDB-lite"/>
    </source>
</evidence>
<keyword evidence="3" id="KW-1185">Reference proteome</keyword>
<sequence length="156" mass="16758">MGAVLRTDQTRPTTRTRSNLHPSPSTPLCICQSACCSLTVSLPLNKTRRLFAALAPKWWNEDMGTPVTNQISAGAAPPGQCPWIRPPSRVGQSLLLCWKMARLSIRLSVPAASPESRRADPVLSSSGSVLSAALGRARPTVVGVHIDRSGICYDKK</sequence>
<dbReference type="EMBL" id="CADEAL010004313">
    <property type="protein sequence ID" value="CAB1456818.1"/>
    <property type="molecule type" value="Genomic_DNA"/>
</dbReference>
<evidence type="ECO:0000313" key="2">
    <source>
        <dbReference type="EMBL" id="CAB1456818.1"/>
    </source>
</evidence>
<organism evidence="2 3">
    <name type="scientific">Pleuronectes platessa</name>
    <name type="common">European plaice</name>
    <dbReference type="NCBI Taxonomy" id="8262"/>
    <lineage>
        <taxon>Eukaryota</taxon>
        <taxon>Metazoa</taxon>
        <taxon>Chordata</taxon>
        <taxon>Craniata</taxon>
        <taxon>Vertebrata</taxon>
        <taxon>Euteleostomi</taxon>
        <taxon>Actinopterygii</taxon>
        <taxon>Neopterygii</taxon>
        <taxon>Teleostei</taxon>
        <taxon>Neoteleostei</taxon>
        <taxon>Acanthomorphata</taxon>
        <taxon>Carangaria</taxon>
        <taxon>Pleuronectiformes</taxon>
        <taxon>Pleuronectoidei</taxon>
        <taxon>Pleuronectidae</taxon>
        <taxon>Pleuronectes</taxon>
    </lineage>
</organism>
<name>A0A9N7VX63_PLEPL</name>
<protein>
    <submittedName>
        <fullName evidence="2">Uncharacterized protein</fullName>
    </submittedName>
</protein>
<gene>
    <name evidence="2" type="ORF">PLEPLA_LOCUS44613</name>
</gene>